<dbReference type="AlphaFoldDB" id="A0A914PWQ9"/>
<dbReference type="Proteomes" id="UP000887578">
    <property type="component" value="Unplaced"/>
</dbReference>
<evidence type="ECO:0000313" key="1">
    <source>
        <dbReference type="Proteomes" id="UP000887578"/>
    </source>
</evidence>
<name>A0A914PWQ9_9BILA</name>
<accession>A0A914PWQ9</accession>
<dbReference type="WBParaSite" id="PDA_v2.g22755.t1">
    <property type="protein sequence ID" value="PDA_v2.g22755.t1"/>
    <property type="gene ID" value="PDA_v2.g22755"/>
</dbReference>
<organism evidence="1 2">
    <name type="scientific">Panagrolaimus davidi</name>
    <dbReference type="NCBI Taxonomy" id="227884"/>
    <lineage>
        <taxon>Eukaryota</taxon>
        <taxon>Metazoa</taxon>
        <taxon>Ecdysozoa</taxon>
        <taxon>Nematoda</taxon>
        <taxon>Chromadorea</taxon>
        <taxon>Rhabditida</taxon>
        <taxon>Tylenchina</taxon>
        <taxon>Panagrolaimomorpha</taxon>
        <taxon>Panagrolaimoidea</taxon>
        <taxon>Panagrolaimidae</taxon>
        <taxon>Panagrolaimus</taxon>
    </lineage>
</organism>
<sequence length="230" mass="26731">MKAEYETEVKKYGKKISVAWTEPFEFESSKSWDDVCDREKKANPNSAYISPIPPPMKPPGNFYENIIPQGFSLPKPLIRFILDCTNEILLRKLHQTCKYIFLQKPTPICYSIESENTVTTHFNKELLTFSYHTLPYEFNNCLLTTSLLMNNLGQDWSYLSSTIIPSLSQCIAKYVEIRHQSLTFNELKFFIGCGNVELLKLYCTPIKDEKNEMVPAEDIFQLVPKIRDFQ</sequence>
<protein>
    <submittedName>
        <fullName evidence="2">Uncharacterized protein</fullName>
    </submittedName>
</protein>
<proteinExistence type="predicted"/>
<reference evidence="2" key="1">
    <citation type="submission" date="2022-11" db="UniProtKB">
        <authorList>
            <consortium name="WormBaseParasite"/>
        </authorList>
    </citation>
    <scope>IDENTIFICATION</scope>
</reference>
<keyword evidence="1" id="KW-1185">Reference proteome</keyword>
<evidence type="ECO:0000313" key="2">
    <source>
        <dbReference type="WBParaSite" id="PDA_v2.g22755.t1"/>
    </source>
</evidence>